<keyword evidence="1" id="KW-0378">Hydrolase</keyword>
<reference evidence="2 3" key="1">
    <citation type="submission" date="2024-06" db="EMBL/GenBank/DDBJ databases">
        <title>Genomic Encyclopedia of Type Strains, Phase IV (KMG-IV): sequencing the most valuable type-strain genomes for metagenomic binning, comparative biology and taxonomic classification.</title>
        <authorList>
            <person name="Goeker M."/>
        </authorList>
    </citation>
    <scope>NUCLEOTIDE SEQUENCE [LARGE SCALE GENOMIC DNA]</scope>
    <source>
        <strain evidence="2 3">DSM 28303</strain>
    </source>
</reference>
<gene>
    <name evidence="2" type="ORF">ABID29_000753</name>
</gene>
<proteinExistence type="predicted"/>
<comment type="caution">
    <text evidence="2">The sequence shown here is derived from an EMBL/GenBank/DDBJ whole genome shotgun (WGS) entry which is preliminary data.</text>
</comment>
<dbReference type="EMBL" id="JBEPLO010000006">
    <property type="protein sequence ID" value="MET3557643.1"/>
    <property type="molecule type" value="Genomic_DNA"/>
</dbReference>
<accession>A0ABV2FGH0</accession>
<keyword evidence="2" id="KW-0413">Isomerase</keyword>
<keyword evidence="3" id="KW-1185">Reference proteome</keyword>
<evidence type="ECO:0000313" key="2">
    <source>
        <dbReference type="EMBL" id="MET3557643.1"/>
    </source>
</evidence>
<dbReference type="Pfam" id="PF00300">
    <property type="entry name" value="His_Phos_1"/>
    <property type="match status" value="1"/>
</dbReference>
<name>A0ABV2FGH0_9STRE</name>
<dbReference type="InterPro" id="IPR029033">
    <property type="entry name" value="His_PPase_superfam"/>
</dbReference>
<dbReference type="Proteomes" id="UP001549122">
    <property type="component" value="Unassembled WGS sequence"/>
</dbReference>
<dbReference type="CDD" id="cd07067">
    <property type="entry name" value="HP_PGM_like"/>
    <property type="match status" value="1"/>
</dbReference>
<dbReference type="PANTHER" id="PTHR46517">
    <property type="entry name" value="FRUCTOSE-2,6-BISPHOSPHATASE TIGAR"/>
    <property type="match status" value="1"/>
</dbReference>
<protein>
    <submittedName>
        <fullName evidence="2">Phosphoglycerate mutase</fullName>
        <ecNumber evidence="2">5.4.2.12</ecNumber>
    </submittedName>
</protein>
<dbReference type="InterPro" id="IPR013078">
    <property type="entry name" value="His_Pase_superF_clade-1"/>
</dbReference>
<dbReference type="SMART" id="SM00855">
    <property type="entry name" value="PGAM"/>
    <property type="match status" value="1"/>
</dbReference>
<dbReference type="PANTHER" id="PTHR46517:SF1">
    <property type="entry name" value="FRUCTOSE-2,6-BISPHOSPHATASE TIGAR"/>
    <property type="match status" value="1"/>
</dbReference>
<evidence type="ECO:0000256" key="1">
    <source>
        <dbReference type="ARBA" id="ARBA00022801"/>
    </source>
</evidence>
<dbReference type="Gene3D" id="3.40.50.1240">
    <property type="entry name" value="Phosphoglycerate mutase-like"/>
    <property type="match status" value="1"/>
</dbReference>
<organism evidence="2 3">
    <name type="scientific">Streptococcus rupicaprae</name>
    <dbReference type="NCBI Taxonomy" id="759619"/>
    <lineage>
        <taxon>Bacteria</taxon>
        <taxon>Bacillati</taxon>
        <taxon>Bacillota</taxon>
        <taxon>Bacilli</taxon>
        <taxon>Lactobacillales</taxon>
        <taxon>Streptococcaceae</taxon>
        <taxon>Streptococcus</taxon>
    </lineage>
</organism>
<dbReference type="SUPFAM" id="SSF53254">
    <property type="entry name" value="Phosphoglycerate mutase-like"/>
    <property type="match status" value="1"/>
</dbReference>
<dbReference type="GO" id="GO:0004619">
    <property type="term" value="F:phosphoglycerate mutase activity"/>
    <property type="evidence" value="ECO:0007669"/>
    <property type="project" value="UniProtKB-EC"/>
</dbReference>
<dbReference type="InterPro" id="IPR051695">
    <property type="entry name" value="Phosphoglycerate_Mutase"/>
</dbReference>
<dbReference type="RefSeq" id="WP_354364498.1">
    <property type="nucleotide sequence ID" value="NZ_JBEPLO010000006.1"/>
</dbReference>
<sequence length="221" mass="25280">MTKLKLFFLRHGQTQFNVYRRLQGWSNSQLTEKGITVAQEAGRAFSDISFEAVYSSDLTRAIETGRIFLAQRDQQQPPIQEVKKLREVGFGYYEGLYGPEVWKIAEDRARDVYDLEEDAVITEGMKLNMLKELDPAQLAENYDDFSSRLLDAMADIVGHHSHGNLLLVSHSSAIKALFNLLDPDYKTDVDPENGSVSVMTYENGRYRVVAYNIFNREELDL</sequence>
<evidence type="ECO:0000313" key="3">
    <source>
        <dbReference type="Proteomes" id="UP001549122"/>
    </source>
</evidence>
<dbReference type="EC" id="5.4.2.12" evidence="2"/>